<proteinExistence type="predicted"/>
<gene>
    <name evidence="1" type="ORF">PBRASI_LOCUS6701</name>
</gene>
<dbReference type="Proteomes" id="UP000789739">
    <property type="component" value="Unassembled WGS sequence"/>
</dbReference>
<keyword evidence="2" id="KW-1185">Reference proteome</keyword>
<reference evidence="1" key="1">
    <citation type="submission" date="2021-06" db="EMBL/GenBank/DDBJ databases">
        <authorList>
            <person name="Kallberg Y."/>
            <person name="Tangrot J."/>
            <person name="Rosling A."/>
        </authorList>
    </citation>
    <scope>NUCLEOTIDE SEQUENCE</scope>
    <source>
        <strain evidence="1">BR232B</strain>
    </source>
</reference>
<protein>
    <submittedName>
        <fullName evidence="1">1814_t:CDS:1</fullName>
    </submittedName>
</protein>
<dbReference type="AlphaFoldDB" id="A0A9N9G3Q9"/>
<name>A0A9N9G3Q9_9GLOM</name>
<evidence type="ECO:0000313" key="1">
    <source>
        <dbReference type="EMBL" id="CAG8582625.1"/>
    </source>
</evidence>
<accession>A0A9N9G3Q9</accession>
<organism evidence="1 2">
    <name type="scientific">Paraglomus brasilianum</name>
    <dbReference type="NCBI Taxonomy" id="144538"/>
    <lineage>
        <taxon>Eukaryota</taxon>
        <taxon>Fungi</taxon>
        <taxon>Fungi incertae sedis</taxon>
        <taxon>Mucoromycota</taxon>
        <taxon>Glomeromycotina</taxon>
        <taxon>Glomeromycetes</taxon>
        <taxon>Paraglomerales</taxon>
        <taxon>Paraglomeraceae</taxon>
        <taxon>Paraglomus</taxon>
    </lineage>
</organism>
<dbReference type="EMBL" id="CAJVPI010000923">
    <property type="protein sequence ID" value="CAG8582625.1"/>
    <property type="molecule type" value="Genomic_DNA"/>
</dbReference>
<evidence type="ECO:0000313" key="2">
    <source>
        <dbReference type="Proteomes" id="UP000789739"/>
    </source>
</evidence>
<dbReference type="OrthoDB" id="2374747at2759"/>
<comment type="caution">
    <text evidence="1">The sequence shown here is derived from an EMBL/GenBank/DDBJ whole genome shotgun (WGS) entry which is preliminary data.</text>
</comment>
<sequence length="89" mass="10353">MKYQAARQRGKDSGLDQIQRLTEMMVDALNDLLEDYKECEFELAKFLGFKPKDELAKSLDTIQRLKMAKARKFKVINPVGGYMLWLPPE</sequence>